<dbReference type="PANTHER" id="PTHR32305">
    <property type="match status" value="1"/>
</dbReference>
<dbReference type="GO" id="GO:0016787">
    <property type="term" value="F:hydrolase activity"/>
    <property type="evidence" value="ECO:0007669"/>
    <property type="project" value="UniProtKB-KW"/>
</dbReference>
<dbReference type="STRING" id="68223.GCA_002028425_06121"/>
<protein>
    <submittedName>
        <fullName evidence="5">Type IV secretion protein Rhs</fullName>
    </submittedName>
</protein>
<dbReference type="GO" id="GO:0004540">
    <property type="term" value="F:RNA nuclease activity"/>
    <property type="evidence" value="ECO:0007669"/>
    <property type="project" value="InterPro"/>
</dbReference>
<dbReference type="OrthoDB" id="4981820at2"/>
<keyword evidence="6" id="KW-1185">Reference proteome</keyword>
<dbReference type="InterPro" id="IPR056823">
    <property type="entry name" value="TEN-like_YD-shell"/>
</dbReference>
<evidence type="ECO:0000259" key="4">
    <source>
        <dbReference type="Pfam" id="PF25023"/>
    </source>
</evidence>
<dbReference type="PANTHER" id="PTHR32305:SF15">
    <property type="entry name" value="PROTEIN RHSA-RELATED"/>
    <property type="match status" value="1"/>
</dbReference>
<dbReference type="RefSeq" id="WP_045951544.1">
    <property type="nucleotide sequence ID" value="NZ_JZWV01001166.1"/>
</dbReference>
<gene>
    <name evidence="5" type="ORF">VR44_34260</name>
</gene>
<evidence type="ECO:0000256" key="2">
    <source>
        <dbReference type="ARBA" id="ARBA00022737"/>
    </source>
</evidence>
<evidence type="ECO:0000313" key="5">
    <source>
        <dbReference type="EMBL" id="KJY24813.1"/>
    </source>
</evidence>
<dbReference type="Proteomes" id="UP000033551">
    <property type="component" value="Unassembled WGS sequence"/>
</dbReference>
<proteinExistence type="predicted"/>
<accession>A0A0F4ITK5</accession>
<dbReference type="InterPro" id="IPR050708">
    <property type="entry name" value="T6SS_VgrG/RHS"/>
</dbReference>
<dbReference type="PATRIC" id="fig|68223.7.peg.3827"/>
<name>A0A0F4ITK5_9ACTN</name>
<dbReference type="InterPro" id="IPR006530">
    <property type="entry name" value="YD"/>
</dbReference>
<sequence>VWHFTDHTDETALLAQIDDRNGRWISFEHDESGAPTAIVHHGGYHLKLTTSKGRVTALHLAGAAEDGSDQEILRYGYTDGHLTSVINSSGRPLSFDCDEHGRIISWTDTNGSRFDYVYDDQDRCVYQAGANGHLESTFTWDGIDPATGLRETTVTSGLGHIERHLINDRSQVVAEIDAMGAVTRFEYDRYNRLLSRTGPLGHVSRFTYDEHGRTTVVERPDGRQARAQYNELGLPIRIVGTDGNITRQSFDVRGNRLSIAEPSGATTHFAYDGAGIVTSVTDTLGHTSTVMSDKAGLPLAVTDPLGATTRFERDAFGRPVSICDPLGGVTHLEWSVEGELTRRVEADGNEQSWTYDGEGNCIAHLDALGGVTTFEYTDFDRVTARTGPDGVRYEFRYDVELRLTEVTNPQGMTWNYVYDPVGRVTSETDFDGRTLTYVRDAAGRLVSRTDALGQTIRYERDEMDRVVRKDAAGAVTTFEYDTGDQLAEAVNADATVTRLRDRYGRLQFETVNGRTTAYAYDELGRRTGRTTPTGAGSTWTYDAVGCRTSLTTSGRTITFDYDAVGQETSRRIGDAVRLAFQYDRRGRLTTQDVTSAGHNIQRRDYTYRADGNLIRLDDQLLGPKTFELDAAGRVTAVRAEGWTEQYSYDEAGNQTAASWPAAHPGQEAAGPREYTGTTITRAGRVHYEHDALGRVIQRRRTRLSRKPDIWRYDWDAEDRLRSMTAPDGAVWRYAYDALGRRISKQRLAADGMTVLEQVTFTWDDTTLCEEIRESPDLSHSVVLTWDHKGLQPLAQSERLMDRGTPQEVIDARFFAIITDLVGAPTELLDESGTLAWRTRSTLWGTTTWGSTSTAYTPLRFPGQYFDAEAGLHYNYFRHYDPETARYLSRDPLGLAPAPNPAAYVPNPHTWVDPMGLAGCPDLTQGATLGDVDKVHGWVPDSIPKESMEVLRDMEKYNFGWWGGPGFYGPKWWTETFENSGKNGGYQLPTHEPSGKPITYQEYGSYPSPDNPKPGGERWVFGSDKSAYYTPTHYQTYIVGRSPSWVE</sequence>
<keyword evidence="2" id="KW-0677">Repeat</keyword>
<reference evidence="5 6" key="1">
    <citation type="submission" date="2015-02" db="EMBL/GenBank/DDBJ databases">
        <authorList>
            <person name="Ju K.-S."/>
            <person name="Doroghazi J.R."/>
            <person name="Metcalf W."/>
        </authorList>
    </citation>
    <scope>NUCLEOTIDE SEQUENCE [LARGE SCALE GENOMIC DNA]</scope>
    <source>
        <strain evidence="5 6">NRRL ISP-5550</strain>
    </source>
</reference>
<dbReference type="InterPro" id="IPR022385">
    <property type="entry name" value="Rhs_assc_core"/>
</dbReference>
<comment type="caution">
    <text evidence="5">The sequence shown here is derived from an EMBL/GenBank/DDBJ whole genome shotgun (WGS) entry which is preliminary data.</text>
</comment>
<feature type="domain" description="Teneurin-like YD-shell" evidence="4">
    <location>
        <begin position="551"/>
        <end position="890"/>
    </location>
</feature>
<dbReference type="InterPro" id="IPR016191">
    <property type="entry name" value="Ribonuclease/ribotoxin"/>
</dbReference>
<dbReference type="GO" id="GO:0003723">
    <property type="term" value="F:RNA binding"/>
    <property type="evidence" value="ECO:0007669"/>
    <property type="project" value="InterPro"/>
</dbReference>
<dbReference type="SUPFAM" id="SSF53933">
    <property type="entry name" value="Microbial ribonucleases"/>
    <property type="match status" value="1"/>
</dbReference>
<feature type="domain" description="Teneurin-like YD-shell" evidence="4">
    <location>
        <begin position="182"/>
        <end position="323"/>
    </location>
</feature>
<dbReference type="Gene3D" id="3.10.450.30">
    <property type="entry name" value="Microbial ribonucleases"/>
    <property type="match status" value="1"/>
</dbReference>
<keyword evidence="1" id="KW-0540">Nuclease</keyword>
<feature type="non-terminal residue" evidence="5">
    <location>
        <position position="1"/>
    </location>
</feature>
<dbReference type="Gene3D" id="2.180.10.10">
    <property type="entry name" value="RHS repeat-associated core"/>
    <property type="match status" value="3"/>
</dbReference>
<dbReference type="EMBL" id="JZWV01001166">
    <property type="protein sequence ID" value="KJY24813.1"/>
    <property type="molecule type" value="Genomic_DNA"/>
</dbReference>
<dbReference type="Pfam" id="PF05593">
    <property type="entry name" value="RHS_repeat"/>
    <property type="match status" value="4"/>
</dbReference>
<organism evidence="5 6">
    <name type="scientific">Streptomyces katrae</name>
    <dbReference type="NCBI Taxonomy" id="68223"/>
    <lineage>
        <taxon>Bacteria</taxon>
        <taxon>Bacillati</taxon>
        <taxon>Actinomycetota</taxon>
        <taxon>Actinomycetes</taxon>
        <taxon>Kitasatosporales</taxon>
        <taxon>Streptomycetaceae</taxon>
        <taxon>Streptomyces</taxon>
    </lineage>
</organism>
<evidence type="ECO:0000313" key="6">
    <source>
        <dbReference type="Proteomes" id="UP000033551"/>
    </source>
</evidence>
<dbReference type="NCBIfam" id="TIGR03696">
    <property type="entry name" value="Rhs_assc_core"/>
    <property type="match status" value="1"/>
</dbReference>
<keyword evidence="3" id="KW-0378">Hydrolase</keyword>
<dbReference type="Pfam" id="PF25023">
    <property type="entry name" value="TEN_YD-shell"/>
    <property type="match status" value="2"/>
</dbReference>
<evidence type="ECO:0000256" key="1">
    <source>
        <dbReference type="ARBA" id="ARBA00022722"/>
    </source>
</evidence>
<dbReference type="NCBIfam" id="TIGR01643">
    <property type="entry name" value="YD_repeat_2x"/>
    <property type="match status" value="12"/>
</dbReference>
<evidence type="ECO:0000256" key="3">
    <source>
        <dbReference type="ARBA" id="ARBA00022801"/>
    </source>
</evidence>
<dbReference type="AlphaFoldDB" id="A0A0F4ITK5"/>
<dbReference type="InterPro" id="IPR031325">
    <property type="entry name" value="RHS_repeat"/>
</dbReference>